<proteinExistence type="predicted"/>
<feature type="region of interest" description="Disordered" evidence="1">
    <location>
        <begin position="1"/>
        <end position="29"/>
    </location>
</feature>
<accession>A0A4Q8XUI6</accession>
<dbReference type="EMBL" id="SIPC01000001">
    <property type="protein sequence ID" value="TAX70401.1"/>
    <property type="molecule type" value="Genomic_DNA"/>
</dbReference>
<organism evidence="2 3">
    <name type="scientific">Rhizobium leguminosarum</name>
    <dbReference type="NCBI Taxonomy" id="384"/>
    <lineage>
        <taxon>Bacteria</taxon>
        <taxon>Pseudomonadati</taxon>
        <taxon>Pseudomonadota</taxon>
        <taxon>Alphaproteobacteria</taxon>
        <taxon>Hyphomicrobiales</taxon>
        <taxon>Rhizobiaceae</taxon>
        <taxon>Rhizobium/Agrobacterium group</taxon>
        <taxon>Rhizobium</taxon>
    </lineage>
</organism>
<evidence type="ECO:0000256" key="1">
    <source>
        <dbReference type="SAM" id="MobiDB-lite"/>
    </source>
</evidence>
<gene>
    <name evidence="2" type="ORF">ELI03_00900</name>
</gene>
<evidence type="ECO:0000313" key="2">
    <source>
        <dbReference type="EMBL" id="TAX70401.1"/>
    </source>
</evidence>
<reference evidence="2 3" key="1">
    <citation type="submission" date="2019-02" db="EMBL/GenBank/DDBJ databases">
        <title>The genomic architecture of introgression among sibling species of bacteria.</title>
        <authorList>
            <person name="Cavassim M.I.A."/>
            <person name="Moeskjaer S."/>
            <person name="Moslemi C."/>
            <person name="Fields B."/>
            <person name="Bachmann A."/>
            <person name="Vilhjalmsson B."/>
            <person name="Schierup M.H."/>
            <person name="Young J.P.W."/>
            <person name="Andersen S.U."/>
        </authorList>
    </citation>
    <scope>NUCLEOTIDE SEQUENCE [LARGE SCALE GENOMIC DNA]</scope>
    <source>
        <strain evidence="2 3">SM145A</strain>
    </source>
</reference>
<protein>
    <submittedName>
        <fullName evidence="2">Uncharacterized protein</fullName>
    </submittedName>
</protein>
<evidence type="ECO:0000313" key="3">
    <source>
        <dbReference type="Proteomes" id="UP000293652"/>
    </source>
</evidence>
<sequence>MREVGEERRCRRHGPFSPFTGRKWRQPDEGPVSAISWAEVSYRLWRHTSVKHAQQPRRIQREGGDVDIEHLAFVRFHLVMAEHQS</sequence>
<comment type="caution">
    <text evidence="2">The sequence shown here is derived from an EMBL/GenBank/DDBJ whole genome shotgun (WGS) entry which is preliminary data.</text>
</comment>
<dbReference type="Proteomes" id="UP000293652">
    <property type="component" value="Unassembled WGS sequence"/>
</dbReference>
<dbReference type="AlphaFoldDB" id="A0A4Q8XUI6"/>
<name>A0A4Q8XUI6_RHILE</name>